<dbReference type="InterPro" id="IPR034686">
    <property type="entry name" value="Terpene_cyclase-like_2"/>
</dbReference>
<keyword evidence="5 6" id="KW-0456">Lyase</keyword>
<dbReference type="PANTHER" id="PTHR35201:SF4">
    <property type="entry name" value="BETA-PINACENE SYNTHASE-RELATED"/>
    <property type="match status" value="1"/>
</dbReference>
<evidence type="ECO:0000256" key="2">
    <source>
        <dbReference type="ARBA" id="ARBA00006333"/>
    </source>
</evidence>
<keyword evidence="4 6" id="KW-0460">Magnesium</keyword>
<evidence type="ECO:0000256" key="5">
    <source>
        <dbReference type="ARBA" id="ARBA00023239"/>
    </source>
</evidence>
<dbReference type="EC" id="4.2.3.-" evidence="6"/>
<evidence type="ECO:0000256" key="1">
    <source>
        <dbReference type="ARBA" id="ARBA00001946"/>
    </source>
</evidence>
<protein>
    <recommendedName>
        <fullName evidence="6">Terpene synthase</fullName>
        <ecNumber evidence="6">4.2.3.-</ecNumber>
    </recommendedName>
</protein>
<dbReference type="PANTHER" id="PTHR35201">
    <property type="entry name" value="TERPENE SYNTHASE"/>
    <property type="match status" value="1"/>
</dbReference>
<evidence type="ECO:0000256" key="4">
    <source>
        <dbReference type="ARBA" id="ARBA00022842"/>
    </source>
</evidence>
<dbReference type="Gene3D" id="1.10.600.10">
    <property type="entry name" value="Farnesyl Diphosphate Synthase"/>
    <property type="match status" value="1"/>
</dbReference>
<accession>A0A5K1K6B3</accession>
<proteinExistence type="inferred from homology"/>
<dbReference type="GO" id="GO:0046872">
    <property type="term" value="F:metal ion binding"/>
    <property type="evidence" value="ECO:0007669"/>
    <property type="project" value="UniProtKB-KW"/>
</dbReference>
<dbReference type="GO" id="GO:0010333">
    <property type="term" value="F:terpene synthase activity"/>
    <property type="evidence" value="ECO:0007669"/>
    <property type="project" value="InterPro"/>
</dbReference>
<dbReference type="SFLD" id="SFLDS00005">
    <property type="entry name" value="Isoprenoid_Synthase_Type_I"/>
    <property type="match status" value="1"/>
</dbReference>
<reference evidence="7" key="1">
    <citation type="submission" date="2019-10" db="EMBL/GenBank/DDBJ databases">
        <authorList>
            <person name="Nor Muhammad N."/>
        </authorList>
    </citation>
    <scope>NUCLEOTIDE SEQUENCE</scope>
</reference>
<dbReference type="SUPFAM" id="SSF48576">
    <property type="entry name" value="Terpenoid synthases"/>
    <property type="match status" value="1"/>
</dbReference>
<comment type="cofactor">
    <cofactor evidence="1 6">
        <name>Mg(2+)</name>
        <dbReference type="ChEBI" id="CHEBI:18420"/>
    </cofactor>
</comment>
<evidence type="ECO:0000256" key="6">
    <source>
        <dbReference type="RuleBase" id="RU366034"/>
    </source>
</evidence>
<comment type="similarity">
    <text evidence="2 6">Belongs to the terpene synthase family.</text>
</comment>
<evidence type="ECO:0000313" key="7">
    <source>
        <dbReference type="EMBL" id="VWP01242.1"/>
    </source>
</evidence>
<dbReference type="AlphaFoldDB" id="A0A5K1K6B3"/>
<gene>
    <name evidence="7" type="primary">I1R980</name>
</gene>
<evidence type="ECO:0000256" key="3">
    <source>
        <dbReference type="ARBA" id="ARBA00022723"/>
    </source>
</evidence>
<dbReference type="Pfam" id="PF19086">
    <property type="entry name" value="Terpene_syn_C_2"/>
    <property type="match status" value="1"/>
</dbReference>
<dbReference type="SFLD" id="SFLDG01020">
    <property type="entry name" value="Terpene_Cyclase_Like_2"/>
    <property type="match status" value="1"/>
</dbReference>
<dbReference type="InterPro" id="IPR008949">
    <property type="entry name" value="Isoprenoid_synthase_dom_sf"/>
</dbReference>
<sequence length="391" mass="44541">MESPLDTRSPLGYLQVPDLLADWPWQRKVNPLCEEVSEEGNLWFRSFVPFNPKSQHAFERGMFGLCAALMVPDAPRDQLRTCVDALNIAFLVDEYTDVEPAPKVRMIIDACVDALHDPGKPRPEGETIVGEVVRQYVNHFSGHRHVHVLYESHQTTMFRFWERGQKTATPQGAKHFLTGFIAYLQSVTTEAEARDSGAVLTTDAYLAIRRDNIGVRFLCPMVELQLSIPDALYGHPLLKRMMELDCDLVIIDNDVVSYNREQATGVGDFNIVTTTAHHNGLSLEDTVRFLAERVVDLEKEFWERHREFCAFLDGVGGPDKTAEIRKFVDQMGNVRRAAWCWSFDGHRYFGERGPVYAKTQMVPLIPKRMQDKSARGNKVDVLLMEEELAKL</sequence>
<keyword evidence="3 6" id="KW-0479">Metal-binding</keyword>
<name>A0A5K1K6B3_9APHY</name>
<dbReference type="EMBL" id="LR729214">
    <property type="protein sequence ID" value="VWP01242.1"/>
    <property type="molecule type" value="Genomic_DNA"/>
</dbReference>
<dbReference type="GO" id="GO:0008299">
    <property type="term" value="P:isoprenoid biosynthetic process"/>
    <property type="evidence" value="ECO:0007669"/>
    <property type="project" value="UniProtKB-ARBA"/>
</dbReference>
<organism evidence="7">
    <name type="scientific">Ganoderma boninense</name>
    <dbReference type="NCBI Taxonomy" id="34458"/>
    <lineage>
        <taxon>Eukaryota</taxon>
        <taxon>Fungi</taxon>
        <taxon>Dikarya</taxon>
        <taxon>Basidiomycota</taxon>
        <taxon>Agaricomycotina</taxon>
        <taxon>Agaricomycetes</taxon>
        <taxon>Polyporales</taxon>
        <taxon>Polyporaceae</taxon>
        <taxon>Ganoderma</taxon>
    </lineage>
</organism>